<keyword evidence="2" id="KW-1185">Reference proteome</keyword>
<dbReference type="Proteomes" id="UP000694545">
    <property type="component" value="Unplaced"/>
</dbReference>
<dbReference type="Ensembl" id="ENSVKKT00000029309.1">
    <property type="protein sequence ID" value="ENSVKKP00000028626.1"/>
    <property type="gene ID" value="ENSVKKG00000018491.1"/>
</dbReference>
<organism evidence="1 2">
    <name type="scientific">Varanus komodoensis</name>
    <name type="common">Komodo dragon</name>
    <dbReference type="NCBI Taxonomy" id="61221"/>
    <lineage>
        <taxon>Eukaryota</taxon>
        <taxon>Metazoa</taxon>
        <taxon>Chordata</taxon>
        <taxon>Craniata</taxon>
        <taxon>Vertebrata</taxon>
        <taxon>Euteleostomi</taxon>
        <taxon>Lepidosauria</taxon>
        <taxon>Squamata</taxon>
        <taxon>Bifurcata</taxon>
        <taxon>Unidentata</taxon>
        <taxon>Episquamata</taxon>
        <taxon>Toxicofera</taxon>
        <taxon>Anguimorpha</taxon>
        <taxon>Paleoanguimorpha</taxon>
        <taxon>Varanoidea</taxon>
        <taxon>Varanidae</taxon>
        <taxon>Varanus</taxon>
    </lineage>
</organism>
<evidence type="ECO:0000313" key="2">
    <source>
        <dbReference type="Proteomes" id="UP000694545"/>
    </source>
</evidence>
<sequence>MARILTTCKMVKTLRGGFRVFHRAVQHNQYFSTIGIRSLSMKVITIFINCLARTPLP</sequence>
<reference evidence="1" key="1">
    <citation type="submission" date="2025-08" db="UniProtKB">
        <authorList>
            <consortium name="Ensembl"/>
        </authorList>
    </citation>
    <scope>IDENTIFICATION</scope>
</reference>
<dbReference type="AlphaFoldDB" id="A0A8D2LX60"/>
<proteinExistence type="predicted"/>
<evidence type="ECO:0000313" key="1">
    <source>
        <dbReference type="Ensembl" id="ENSVKKP00000028626.1"/>
    </source>
</evidence>
<name>A0A8D2LX60_VARKO</name>
<reference evidence="1" key="2">
    <citation type="submission" date="2025-09" db="UniProtKB">
        <authorList>
            <consortium name="Ensembl"/>
        </authorList>
    </citation>
    <scope>IDENTIFICATION</scope>
</reference>
<accession>A0A8D2LX60</accession>
<protein>
    <submittedName>
        <fullName evidence="1">Uncharacterized protein</fullName>
    </submittedName>
</protein>